<feature type="non-terminal residue" evidence="2">
    <location>
        <position position="106"/>
    </location>
</feature>
<organism evidence="2">
    <name type="scientific">Graphocephala atropunctata</name>
    <dbReference type="NCBI Taxonomy" id="36148"/>
    <lineage>
        <taxon>Eukaryota</taxon>
        <taxon>Metazoa</taxon>
        <taxon>Ecdysozoa</taxon>
        <taxon>Arthropoda</taxon>
        <taxon>Hexapoda</taxon>
        <taxon>Insecta</taxon>
        <taxon>Pterygota</taxon>
        <taxon>Neoptera</taxon>
        <taxon>Paraneoptera</taxon>
        <taxon>Hemiptera</taxon>
        <taxon>Auchenorrhyncha</taxon>
        <taxon>Membracoidea</taxon>
        <taxon>Cicadellidae</taxon>
        <taxon>Cicadellinae</taxon>
        <taxon>Cicadellini</taxon>
        <taxon>Graphocephala</taxon>
    </lineage>
</organism>
<reference evidence="2" key="1">
    <citation type="submission" date="2015-11" db="EMBL/GenBank/DDBJ databases">
        <title>De novo transcriptome assembly of four potential Pierce s Disease insect vectors from Arizona vineyards.</title>
        <authorList>
            <person name="Tassone E.E."/>
        </authorList>
    </citation>
    <scope>NUCLEOTIDE SEQUENCE</scope>
</reference>
<feature type="non-terminal residue" evidence="2">
    <location>
        <position position="1"/>
    </location>
</feature>
<sequence>FKSLFLCCLFWKNSYSTTTISSHNTDLKRFQRLKMSSANRETKDLCNQSHRVFFGCTNLTRSNLIICYTLTDKNEKEPDILSGPRESGATENTLQTRCDELTSGFP</sequence>
<evidence type="ECO:0000313" key="2">
    <source>
        <dbReference type="EMBL" id="JAT24215.1"/>
    </source>
</evidence>
<gene>
    <name evidence="2" type="ORF">g.4578</name>
</gene>
<evidence type="ECO:0000256" key="1">
    <source>
        <dbReference type="SAM" id="SignalP"/>
    </source>
</evidence>
<keyword evidence="1" id="KW-0732">Signal</keyword>
<feature type="chain" id="PRO_5008587456" evidence="1">
    <location>
        <begin position="17"/>
        <end position="106"/>
    </location>
</feature>
<name>A0A1B6LKJ2_9HEMI</name>
<dbReference type="EMBL" id="GEBQ01015762">
    <property type="protein sequence ID" value="JAT24215.1"/>
    <property type="molecule type" value="Transcribed_RNA"/>
</dbReference>
<proteinExistence type="predicted"/>
<accession>A0A1B6LKJ2</accession>
<feature type="signal peptide" evidence="1">
    <location>
        <begin position="1"/>
        <end position="16"/>
    </location>
</feature>
<dbReference type="AlphaFoldDB" id="A0A1B6LKJ2"/>
<protein>
    <submittedName>
        <fullName evidence="2">Uncharacterized protein</fullName>
    </submittedName>
</protein>